<dbReference type="AlphaFoldDB" id="A0A212JRM1"/>
<dbReference type="EMBL" id="FLUP01000001">
    <property type="protein sequence ID" value="SBW02072.1"/>
    <property type="molecule type" value="Genomic_DNA"/>
</dbReference>
<protein>
    <recommendedName>
        <fullName evidence="2">APS kinase domain-containing protein</fullName>
    </recommendedName>
</protein>
<dbReference type="GO" id="GO:0019379">
    <property type="term" value="P:sulfate assimilation, phosphoadenylyl sulfate reduction by phosphoadenylyl-sulfate reductase (thioredoxin)"/>
    <property type="evidence" value="ECO:0007669"/>
    <property type="project" value="TreeGrafter"/>
</dbReference>
<dbReference type="GO" id="GO:0010134">
    <property type="term" value="P:sulfate assimilation via adenylyl sulfate reduction"/>
    <property type="evidence" value="ECO:0007669"/>
    <property type="project" value="TreeGrafter"/>
</dbReference>
<dbReference type="Gene3D" id="3.40.50.300">
    <property type="entry name" value="P-loop containing nucleotide triphosphate hydrolases"/>
    <property type="match status" value="1"/>
</dbReference>
<proteinExistence type="predicted"/>
<evidence type="ECO:0000259" key="2">
    <source>
        <dbReference type="Pfam" id="PF01583"/>
    </source>
</evidence>
<reference evidence="3" key="1">
    <citation type="submission" date="2016-04" db="EMBL/GenBank/DDBJ databases">
        <authorList>
            <person name="Evans L.H."/>
            <person name="Alamgir A."/>
            <person name="Owens N."/>
            <person name="Weber N.D."/>
            <person name="Virtaneva K."/>
            <person name="Barbian K."/>
            <person name="Babar A."/>
            <person name="Rosenke K."/>
        </authorList>
    </citation>
    <scope>NUCLEOTIDE SEQUENCE</scope>
    <source>
        <strain evidence="3">92-2</strain>
    </source>
</reference>
<organism evidence="3">
    <name type="scientific">uncultured Desulfovibrio sp</name>
    <dbReference type="NCBI Taxonomy" id="167968"/>
    <lineage>
        <taxon>Bacteria</taxon>
        <taxon>Pseudomonadati</taxon>
        <taxon>Thermodesulfobacteriota</taxon>
        <taxon>Desulfovibrionia</taxon>
        <taxon>Desulfovibrionales</taxon>
        <taxon>Desulfovibrionaceae</taxon>
        <taxon>Desulfovibrio</taxon>
        <taxon>environmental samples</taxon>
    </lineage>
</organism>
<dbReference type="PANTHER" id="PTHR42700:SF1">
    <property type="entry name" value="SULFATE ADENYLYLTRANSFERASE"/>
    <property type="match status" value="1"/>
</dbReference>
<feature type="domain" description="APS kinase" evidence="2">
    <location>
        <begin position="4"/>
        <end position="147"/>
    </location>
</feature>
<dbReference type="SUPFAM" id="SSF52540">
    <property type="entry name" value="P-loop containing nucleoside triphosphate hydrolases"/>
    <property type="match status" value="1"/>
</dbReference>
<evidence type="ECO:0000313" key="3">
    <source>
        <dbReference type="EMBL" id="SBW02072.1"/>
    </source>
</evidence>
<name>A0A212JRM1_9BACT</name>
<dbReference type="GO" id="GO:0005737">
    <property type="term" value="C:cytoplasm"/>
    <property type="evidence" value="ECO:0007669"/>
    <property type="project" value="TreeGrafter"/>
</dbReference>
<accession>A0A212JRM1</accession>
<dbReference type="InterPro" id="IPR059117">
    <property type="entry name" value="APS_kinase_dom"/>
</dbReference>
<keyword evidence="1" id="KW-0808">Transferase</keyword>
<sequence>MTPTIWLLGLSGSGKTTLGSLLRLYLDGQGFDVEFIDADTFCRSNGLSAATPEDRVRNTDALRDYALSLQAQGKLCVVAAATPYESMRQSNRAMLPMYREVWVRCSLQTLVQRDAKGLYAKAERGDLSTLDSVFDAFDEPRSPHSIIDTDRYSLVECYEQLRDLTLDALAQDREWADTGRRMLPQASGPFMNAAIAL</sequence>
<dbReference type="InterPro" id="IPR027417">
    <property type="entry name" value="P-loop_NTPase"/>
</dbReference>
<dbReference type="InterPro" id="IPR050512">
    <property type="entry name" value="Sulf_AdTrans/APS_kinase"/>
</dbReference>
<dbReference type="GO" id="GO:0004781">
    <property type="term" value="F:sulfate adenylyltransferase (ATP) activity"/>
    <property type="evidence" value="ECO:0007669"/>
    <property type="project" value="TreeGrafter"/>
</dbReference>
<dbReference type="PANTHER" id="PTHR42700">
    <property type="entry name" value="SULFATE ADENYLYLTRANSFERASE"/>
    <property type="match status" value="1"/>
</dbReference>
<dbReference type="RefSeq" id="WP_192113211.1">
    <property type="nucleotide sequence ID" value="NZ_CABUEN010000016.1"/>
</dbReference>
<gene>
    <name evidence="3" type="ORF">KM92DES2_11601</name>
</gene>
<dbReference type="Pfam" id="PF01583">
    <property type="entry name" value="APS_kinase"/>
    <property type="match status" value="1"/>
</dbReference>
<evidence type="ECO:0000256" key="1">
    <source>
        <dbReference type="ARBA" id="ARBA00022679"/>
    </source>
</evidence>